<dbReference type="Proteomes" id="UP001147746">
    <property type="component" value="Unassembled WGS sequence"/>
</dbReference>
<evidence type="ECO:0000313" key="2">
    <source>
        <dbReference type="EMBL" id="KAJ5299296.1"/>
    </source>
</evidence>
<sequence length="132" mass="14644">MLAPGPAGTTMIGESNIEAAARRGLEKQRQHDNAMKFSNKIPSTDTNANTSNKTLPTYKSSTEDESQEQPQSLKDQRKRNGQAPSQPESKDPSKLDSIEGSSQEPAQSQSGLRSKWQRVCRRFHAKNILKHP</sequence>
<evidence type="ECO:0000256" key="1">
    <source>
        <dbReference type="SAM" id="MobiDB-lite"/>
    </source>
</evidence>
<dbReference type="AlphaFoldDB" id="A0A9W9PLK6"/>
<evidence type="ECO:0000313" key="3">
    <source>
        <dbReference type="Proteomes" id="UP001147746"/>
    </source>
</evidence>
<feature type="region of interest" description="Disordered" evidence="1">
    <location>
        <begin position="1"/>
        <end position="118"/>
    </location>
</feature>
<name>A0A9W9PLK6_9EURO</name>
<accession>A0A9W9PLK6</accession>
<organism evidence="2 3">
    <name type="scientific">Penicillium atrosanguineum</name>
    <dbReference type="NCBI Taxonomy" id="1132637"/>
    <lineage>
        <taxon>Eukaryota</taxon>
        <taxon>Fungi</taxon>
        <taxon>Dikarya</taxon>
        <taxon>Ascomycota</taxon>
        <taxon>Pezizomycotina</taxon>
        <taxon>Eurotiomycetes</taxon>
        <taxon>Eurotiomycetidae</taxon>
        <taxon>Eurotiales</taxon>
        <taxon>Aspergillaceae</taxon>
        <taxon>Penicillium</taxon>
    </lineage>
</organism>
<dbReference type="OrthoDB" id="4343518at2759"/>
<feature type="compositionally biased region" description="Polar residues" evidence="1">
    <location>
        <begin position="99"/>
        <end position="112"/>
    </location>
</feature>
<feature type="compositionally biased region" description="Polar residues" evidence="1">
    <location>
        <begin position="40"/>
        <end position="60"/>
    </location>
</feature>
<dbReference type="EMBL" id="JAPZBO010000010">
    <property type="protein sequence ID" value="KAJ5299296.1"/>
    <property type="molecule type" value="Genomic_DNA"/>
</dbReference>
<proteinExistence type="predicted"/>
<protein>
    <submittedName>
        <fullName evidence="2">Uncharacterized protein</fullName>
    </submittedName>
</protein>
<reference evidence="2" key="1">
    <citation type="submission" date="2022-12" db="EMBL/GenBank/DDBJ databases">
        <authorList>
            <person name="Petersen C."/>
        </authorList>
    </citation>
    <scope>NUCLEOTIDE SEQUENCE</scope>
    <source>
        <strain evidence="2">IBT 21472</strain>
    </source>
</reference>
<reference evidence="2" key="2">
    <citation type="journal article" date="2023" name="IMA Fungus">
        <title>Comparative genomic study of the Penicillium genus elucidates a diverse pangenome and 15 lateral gene transfer events.</title>
        <authorList>
            <person name="Petersen C."/>
            <person name="Sorensen T."/>
            <person name="Nielsen M.R."/>
            <person name="Sondergaard T.E."/>
            <person name="Sorensen J.L."/>
            <person name="Fitzpatrick D.A."/>
            <person name="Frisvad J.C."/>
            <person name="Nielsen K.L."/>
        </authorList>
    </citation>
    <scope>NUCLEOTIDE SEQUENCE</scope>
    <source>
        <strain evidence="2">IBT 21472</strain>
    </source>
</reference>
<feature type="compositionally biased region" description="Basic and acidic residues" evidence="1">
    <location>
        <begin position="88"/>
        <end position="97"/>
    </location>
</feature>
<comment type="caution">
    <text evidence="2">The sequence shown here is derived from an EMBL/GenBank/DDBJ whole genome shotgun (WGS) entry which is preliminary data.</text>
</comment>
<keyword evidence="3" id="KW-1185">Reference proteome</keyword>
<gene>
    <name evidence="2" type="ORF">N7476_010853</name>
</gene>
<feature type="compositionally biased region" description="Basic and acidic residues" evidence="1">
    <location>
        <begin position="20"/>
        <end position="34"/>
    </location>
</feature>